<dbReference type="Proteomes" id="UP000179047">
    <property type="component" value="Unassembled WGS sequence"/>
</dbReference>
<dbReference type="EMBL" id="MGKP01000016">
    <property type="protein sequence ID" value="OGN28457.1"/>
    <property type="molecule type" value="Genomic_DNA"/>
</dbReference>
<accession>A0A1F8GSQ7</accession>
<evidence type="ECO:0000313" key="3">
    <source>
        <dbReference type="Proteomes" id="UP000179047"/>
    </source>
</evidence>
<keyword evidence="1" id="KW-1133">Transmembrane helix</keyword>
<sequence>MHSSEWLFVVALVLYSVAIWGHVLCGEFRRWMLPVFGLAVLADISGTIFLCGISGRWIWTFHTVMGLLALLIMTLHLVWARFAARRVGRSAELFKKYSVWAWVLWLVAFFSGIPRH</sequence>
<feature type="transmembrane region" description="Helical" evidence="1">
    <location>
        <begin position="35"/>
        <end position="59"/>
    </location>
</feature>
<evidence type="ECO:0000256" key="1">
    <source>
        <dbReference type="SAM" id="Phobius"/>
    </source>
</evidence>
<dbReference type="AlphaFoldDB" id="A0A1F8GSQ7"/>
<protein>
    <recommendedName>
        <fullName evidence="4">TIGR03987 family protein</fullName>
    </recommendedName>
</protein>
<evidence type="ECO:0000313" key="2">
    <source>
        <dbReference type="EMBL" id="OGN28457.1"/>
    </source>
</evidence>
<name>A0A1F8GSQ7_9BACT</name>
<organism evidence="2 3">
    <name type="scientific">Candidatus Yanofskybacteria bacterium RIFCSPLOWO2_01_FULL_49_25</name>
    <dbReference type="NCBI Taxonomy" id="1802701"/>
    <lineage>
        <taxon>Bacteria</taxon>
        <taxon>Candidatus Yanofskyibacteriota</taxon>
    </lineage>
</organism>
<comment type="caution">
    <text evidence="2">The sequence shown here is derived from an EMBL/GenBank/DDBJ whole genome shotgun (WGS) entry which is preliminary data.</text>
</comment>
<feature type="transmembrane region" description="Helical" evidence="1">
    <location>
        <begin position="6"/>
        <end position="23"/>
    </location>
</feature>
<evidence type="ECO:0008006" key="4">
    <source>
        <dbReference type="Google" id="ProtNLM"/>
    </source>
</evidence>
<feature type="transmembrane region" description="Helical" evidence="1">
    <location>
        <begin position="96"/>
        <end position="113"/>
    </location>
</feature>
<feature type="transmembrane region" description="Helical" evidence="1">
    <location>
        <begin position="65"/>
        <end position="84"/>
    </location>
</feature>
<gene>
    <name evidence="2" type="ORF">A3A33_00575</name>
</gene>
<proteinExistence type="predicted"/>
<keyword evidence="1" id="KW-0472">Membrane</keyword>
<reference evidence="2 3" key="1">
    <citation type="journal article" date="2016" name="Nat. Commun.">
        <title>Thousands of microbial genomes shed light on interconnected biogeochemical processes in an aquifer system.</title>
        <authorList>
            <person name="Anantharaman K."/>
            <person name="Brown C.T."/>
            <person name="Hug L.A."/>
            <person name="Sharon I."/>
            <person name="Castelle C.J."/>
            <person name="Probst A.J."/>
            <person name="Thomas B.C."/>
            <person name="Singh A."/>
            <person name="Wilkins M.J."/>
            <person name="Karaoz U."/>
            <person name="Brodie E.L."/>
            <person name="Williams K.H."/>
            <person name="Hubbard S.S."/>
            <person name="Banfield J.F."/>
        </authorList>
    </citation>
    <scope>NUCLEOTIDE SEQUENCE [LARGE SCALE GENOMIC DNA]</scope>
</reference>
<keyword evidence="1" id="KW-0812">Transmembrane</keyword>